<proteinExistence type="predicted"/>
<dbReference type="EnsemblPlants" id="TuG1812G0400003673.01.T01">
    <property type="protein sequence ID" value="TuG1812G0400003673.01.T01.cds443150"/>
    <property type="gene ID" value="TuG1812G0400003673.01"/>
</dbReference>
<protein>
    <submittedName>
        <fullName evidence="1">Uncharacterized protein</fullName>
    </submittedName>
</protein>
<dbReference type="Proteomes" id="UP000015106">
    <property type="component" value="Chromosome 4"/>
</dbReference>
<accession>A0A8R7Q6V9</accession>
<dbReference type="Gramene" id="TuG1812G0400003673.01.T01">
    <property type="protein sequence ID" value="TuG1812G0400003673.01.T01.cds443150"/>
    <property type="gene ID" value="TuG1812G0400003673.01"/>
</dbReference>
<keyword evidence="2" id="KW-1185">Reference proteome</keyword>
<reference evidence="1" key="3">
    <citation type="submission" date="2022-06" db="UniProtKB">
        <authorList>
            <consortium name="EnsemblPlants"/>
        </authorList>
    </citation>
    <scope>IDENTIFICATION</scope>
</reference>
<sequence length="113" mass="12283">MVLLDNGDVFESNDLKGDACGRIFQAGLLQQTKSNLDSWRKGFHLQIFQAEAVAFRRAIAGASFFPAGCGVLVGVRLTRGRRTVIVGRLGRIGRMERVNIAPNLPLGANTVSR</sequence>
<name>A0A8R7Q6V9_TRIUA</name>
<evidence type="ECO:0000313" key="2">
    <source>
        <dbReference type="Proteomes" id="UP000015106"/>
    </source>
</evidence>
<dbReference type="AlphaFoldDB" id="A0A8R7Q6V9"/>
<organism evidence="1 2">
    <name type="scientific">Triticum urartu</name>
    <name type="common">Red wild einkorn</name>
    <name type="synonym">Crithodium urartu</name>
    <dbReference type="NCBI Taxonomy" id="4572"/>
    <lineage>
        <taxon>Eukaryota</taxon>
        <taxon>Viridiplantae</taxon>
        <taxon>Streptophyta</taxon>
        <taxon>Embryophyta</taxon>
        <taxon>Tracheophyta</taxon>
        <taxon>Spermatophyta</taxon>
        <taxon>Magnoliopsida</taxon>
        <taxon>Liliopsida</taxon>
        <taxon>Poales</taxon>
        <taxon>Poaceae</taxon>
        <taxon>BOP clade</taxon>
        <taxon>Pooideae</taxon>
        <taxon>Triticodae</taxon>
        <taxon>Triticeae</taxon>
        <taxon>Triticinae</taxon>
        <taxon>Triticum</taxon>
    </lineage>
</organism>
<reference evidence="1" key="2">
    <citation type="submission" date="2018-03" db="EMBL/GenBank/DDBJ databases">
        <title>The Triticum urartu genome reveals the dynamic nature of wheat genome evolution.</title>
        <authorList>
            <person name="Ling H."/>
            <person name="Ma B."/>
            <person name="Shi X."/>
            <person name="Liu H."/>
            <person name="Dong L."/>
            <person name="Sun H."/>
            <person name="Cao Y."/>
            <person name="Gao Q."/>
            <person name="Zheng S."/>
            <person name="Li Y."/>
            <person name="Yu Y."/>
            <person name="Du H."/>
            <person name="Qi M."/>
            <person name="Li Y."/>
            <person name="Yu H."/>
            <person name="Cui Y."/>
            <person name="Wang N."/>
            <person name="Chen C."/>
            <person name="Wu H."/>
            <person name="Zhao Y."/>
            <person name="Zhang J."/>
            <person name="Li Y."/>
            <person name="Zhou W."/>
            <person name="Zhang B."/>
            <person name="Hu W."/>
            <person name="Eijk M."/>
            <person name="Tang J."/>
            <person name="Witsenboer H."/>
            <person name="Zhao S."/>
            <person name="Li Z."/>
            <person name="Zhang A."/>
            <person name="Wang D."/>
            <person name="Liang C."/>
        </authorList>
    </citation>
    <scope>NUCLEOTIDE SEQUENCE [LARGE SCALE GENOMIC DNA]</scope>
    <source>
        <strain evidence="1">cv. G1812</strain>
    </source>
</reference>
<evidence type="ECO:0000313" key="1">
    <source>
        <dbReference type="EnsemblPlants" id="TuG1812G0400003673.01.T01.cds443150"/>
    </source>
</evidence>
<reference evidence="2" key="1">
    <citation type="journal article" date="2013" name="Nature">
        <title>Draft genome of the wheat A-genome progenitor Triticum urartu.</title>
        <authorList>
            <person name="Ling H.Q."/>
            <person name="Zhao S."/>
            <person name="Liu D."/>
            <person name="Wang J."/>
            <person name="Sun H."/>
            <person name="Zhang C."/>
            <person name="Fan H."/>
            <person name="Li D."/>
            <person name="Dong L."/>
            <person name="Tao Y."/>
            <person name="Gao C."/>
            <person name="Wu H."/>
            <person name="Li Y."/>
            <person name="Cui Y."/>
            <person name="Guo X."/>
            <person name="Zheng S."/>
            <person name="Wang B."/>
            <person name="Yu K."/>
            <person name="Liang Q."/>
            <person name="Yang W."/>
            <person name="Lou X."/>
            <person name="Chen J."/>
            <person name="Feng M."/>
            <person name="Jian J."/>
            <person name="Zhang X."/>
            <person name="Luo G."/>
            <person name="Jiang Y."/>
            <person name="Liu J."/>
            <person name="Wang Z."/>
            <person name="Sha Y."/>
            <person name="Zhang B."/>
            <person name="Wu H."/>
            <person name="Tang D."/>
            <person name="Shen Q."/>
            <person name="Xue P."/>
            <person name="Zou S."/>
            <person name="Wang X."/>
            <person name="Liu X."/>
            <person name="Wang F."/>
            <person name="Yang Y."/>
            <person name="An X."/>
            <person name="Dong Z."/>
            <person name="Zhang K."/>
            <person name="Zhang X."/>
            <person name="Luo M.C."/>
            <person name="Dvorak J."/>
            <person name="Tong Y."/>
            <person name="Wang J."/>
            <person name="Yang H."/>
            <person name="Li Z."/>
            <person name="Wang D."/>
            <person name="Zhang A."/>
            <person name="Wang J."/>
        </authorList>
    </citation>
    <scope>NUCLEOTIDE SEQUENCE</scope>
    <source>
        <strain evidence="2">cv. G1812</strain>
    </source>
</reference>